<dbReference type="PANTHER" id="PTHR37743:SF2">
    <property type="match status" value="1"/>
</dbReference>
<gene>
    <name evidence="1" type="ORF">K7X08_008588</name>
</gene>
<keyword evidence="2" id="KW-1185">Reference proteome</keyword>
<accession>A0A9Q1MQP1</accession>
<evidence type="ECO:0000313" key="1">
    <source>
        <dbReference type="EMBL" id="KAJ8566012.1"/>
    </source>
</evidence>
<protein>
    <submittedName>
        <fullName evidence="1">Uncharacterized protein</fullName>
    </submittedName>
</protein>
<dbReference type="PANTHER" id="PTHR37743">
    <property type="entry name" value="ARM REPEAT SUPERFAMILY PROTEIN"/>
    <property type="match status" value="1"/>
</dbReference>
<evidence type="ECO:0000313" key="2">
    <source>
        <dbReference type="Proteomes" id="UP001152561"/>
    </source>
</evidence>
<dbReference type="InterPro" id="IPR016024">
    <property type="entry name" value="ARM-type_fold"/>
</dbReference>
<dbReference type="Proteomes" id="UP001152561">
    <property type="component" value="Unassembled WGS sequence"/>
</dbReference>
<sequence>MVISTQASNLIPLIDPSFTFPALVCLIYSPHERVHSLASGTLIALLKNYKHNPDVICLLLDYLSKPSQNPDVCDATDGVEGQKLDIDIVLNLLPEWSKMERIAGAKLLASLMASEDAVIENIFGGLVEARALLQDICYSDPSLDVRKMCQRLLVCLTSV</sequence>
<proteinExistence type="predicted"/>
<dbReference type="OrthoDB" id="79603at2759"/>
<organism evidence="1 2">
    <name type="scientific">Anisodus acutangulus</name>
    <dbReference type="NCBI Taxonomy" id="402998"/>
    <lineage>
        <taxon>Eukaryota</taxon>
        <taxon>Viridiplantae</taxon>
        <taxon>Streptophyta</taxon>
        <taxon>Embryophyta</taxon>
        <taxon>Tracheophyta</taxon>
        <taxon>Spermatophyta</taxon>
        <taxon>Magnoliopsida</taxon>
        <taxon>eudicotyledons</taxon>
        <taxon>Gunneridae</taxon>
        <taxon>Pentapetalae</taxon>
        <taxon>asterids</taxon>
        <taxon>lamiids</taxon>
        <taxon>Solanales</taxon>
        <taxon>Solanaceae</taxon>
        <taxon>Solanoideae</taxon>
        <taxon>Hyoscyameae</taxon>
        <taxon>Anisodus</taxon>
    </lineage>
</organism>
<dbReference type="SUPFAM" id="SSF48371">
    <property type="entry name" value="ARM repeat"/>
    <property type="match status" value="1"/>
</dbReference>
<reference evidence="2" key="1">
    <citation type="journal article" date="2023" name="Proc. Natl. Acad. Sci. U.S.A.">
        <title>Genomic and structural basis for evolution of tropane alkaloid biosynthesis.</title>
        <authorList>
            <person name="Wanga Y.-J."/>
            <person name="Taina T."/>
            <person name="Yua J.-Y."/>
            <person name="Lia J."/>
            <person name="Xua B."/>
            <person name="Chenc J."/>
            <person name="D'Auriad J.C."/>
            <person name="Huanga J.-P."/>
            <person name="Huanga S.-X."/>
        </authorList>
    </citation>
    <scope>NUCLEOTIDE SEQUENCE [LARGE SCALE GENOMIC DNA]</scope>
    <source>
        <strain evidence="2">cv. KIB-2019</strain>
    </source>
</reference>
<dbReference type="AlphaFoldDB" id="A0A9Q1MQP1"/>
<dbReference type="EMBL" id="JAJAGQ010000004">
    <property type="protein sequence ID" value="KAJ8566012.1"/>
    <property type="molecule type" value="Genomic_DNA"/>
</dbReference>
<name>A0A9Q1MQP1_9SOLA</name>
<comment type="caution">
    <text evidence="1">The sequence shown here is derived from an EMBL/GenBank/DDBJ whole genome shotgun (WGS) entry which is preliminary data.</text>
</comment>